<dbReference type="EC" id="2.7.8.7" evidence="8"/>
<dbReference type="NCBIfam" id="TIGR00516">
    <property type="entry name" value="acpS"/>
    <property type="match status" value="1"/>
</dbReference>
<dbReference type="Proteomes" id="UP000606115">
    <property type="component" value="Unassembled WGS sequence"/>
</dbReference>
<evidence type="ECO:0000256" key="7">
    <source>
        <dbReference type="ARBA" id="ARBA00023160"/>
    </source>
</evidence>
<dbReference type="InterPro" id="IPR008278">
    <property type="entry name" value="4-PPantetheinyl_Trfase_dom"/>
</dbReference>
<organism evidence="10 11">
    <name type="scientific">Glutamicibacter ardleyensis</name>
    <dbReference type="NCBI Taxonomy" id="225894"/>
    <lineage>
        <taxon>Bacteria</taxon>
        <taxon>Bacillati</taxon>
        <taxon>Actinomycetota</taxon>
        <taxon>Actinomycetes</taxon>
        <taxon>Micrococcales</taxon>
        <taxon>Micrococcaceae</taxon>
        <taxon>Glutamicibacter</taxon>
    </lineage>
</organism>
<dbReference type="EMBL" id="BMKX01000003">
    <property type="protein sequence ID" value="GGJ57926.1"/>
    <property type="molecule type" value="Genomic_DNA"/>
</dbReference>
<evidence type="ECO:0000256" key="4">
    <source>
        <dbReference type="ARBA" id="ARBA00022832"/>
    </source>
</evidence>
<evidence type="ECO:0000256" key="2">
    <source>
        <dbReference type="ARBA" id="ARBA00022679"/>
    </source>
</evidence>
<comment type="caution">
    <text evidence="10">The sequence shown here is derived from an EMBL/GenBank/DDBJ whole genome shotgun (WGS) entry which is preliminary data.</text>
</comment>
<gene>
    <name evidence="8 10" type="primary">acpS</name>
    <name evidence="10" type="ORF">GCM10007173_15840</name>
</gene>
<comment type="similarity">
    <text evidence="8">Belongs to the P-Pant transferase superfamily. AcpS family.</text>
</comment>
<dbReference type="Gene3D" id="3.90.470.20">
    <property type="entry name" value="4'-phosphopantetheinyl transferase domain"/>
    <property type="match status" value="1"/>
</dbReference>
<evidence type="ECO:0000256" key="1">
    <source>
        <dbReference type="ARBA" id="ARBA00022516"/>
    </source>
</evidence>
<comment type="subcellular location">
    <subcellularLocation>
        <location evidence="8">Cytoplasm</location>
    </subcellularLocation>
</comment>
<comment type="cofactor">
    <cofactor evidence="8">
        <name>Mg(2+)</name>
        <dbReference type="ChEBI" id="CHEBI:18420"/>
    </cofactor>
</comment>
<dbReference type="HAMAP" id="MF_00101">
    <property type="entry name" value="AcpS"/>
    <property type="match status" value="1"/>
</dbReference>
<keyword evidence="6 8" id="KW-0443">Lipid metabolism</keyword>
<reference evidence="11" key="1">
    <citation type="journal article" date="2019" name="Int. J. Syst. Evol. Microbiol.">
        <title>The Global Catalogue of Microorganisms (GCM) 10K type strain sequencing project: providing services to taxonomists for standard genome sequencing and annotation.</title>
        <authorList>
            <consortium name="The Broad Institute Genomics Platform"/>
            <consortium name="The Broad Institute Genome Sequencing Center for Infectious Disease"/>
            <person name="Wu L."/>
            <person name="Ma J."/>
        </authorList>
    </citation>
    <scope>NUCLEOTIDE SEQUENCE [LARGE SCALE GENOMIC DNA]</scope>
    <source>
        <strain evidence="11">CGMCC 1.3685</strain>
    </source>
</reference>
<keyword evidence="5 8" id="KW-0460">Magnesium</keyword>
<feature type="domain" description="4'-phosphopantetheinyl transferase" evidence="9">
    <location>
        <begin position="21"/>
        <end position="107"/>
    </location>
</feature>
<comment type="catalytic activity">
    <reaction evidence="8">
        <text>apo-[ACP] + CoA = holo-[ACP] + adenosine 3',5'-bisphosphate + H(+)</text>
        <dbReference type="Rhea" id="RHEA:12068"/>
        <dbReference type="Rhea" id="RHEA-COMP:9685"/>
        <dbReference type="Rhea" id="RHEA-COMP:9690"/>
        <dbReference type="ChEBI" id="CHEBI:15378"/>
        <dbReference type="ChEBI" id="CHEBI:29999"/>
        <dbReference type="ChEBI" id="CHEBI:57287"/>
        <dbReference type="ChEBI" id="CHEBI:58343"/>
        <dbReference type="ChEBI" id="CHEBI:64479"/>
        <dbReference type="EC" id="2.7.8.7"/>
    </reaction>
</comment>
<evidence type="ECO:0000256" key="6">
    <source>
        <dbReference type="ARBA" id="ARBA00023098"/>
    </source>
</evidence>
<evidence type="ECO:0000313" key="11">
    <source>
        <dbReference type="Proteomes" id="UP000606115"/>
    </source>
</evidence>
<evidence type="ECO:0000256" key="8">
    <source>
        <dbReference type="HAMAP-Rule" id="MF_00101"/>
    </source>
</evidence>
<dbReference type="InterPro" id="IPR037143">
    <property type="entry name" value="4-PPantetheinyl_Trfase_dom_sf"/>
</dbReference>
<keyword evidence="1 8" id="KW-0444">Lipid biosynthesis</keyword>
<feature type="binding site" evidence="8">
    <location>
        <position position="25"/>
    </location>
    <ligand>
        <name>Mg(2+)</name>
        <dbReference type="ChEBI" id="CHEBI:18420"/>
    </ligand>
</feature>
<accession>A0ABQ2DI24</accession>
<dbReference type="NCBIfam" id="NF000832">
    <property type="entry name" value="PRK00070.3-2"/>
    <property type="match status" value="1"/>
</dbReference>
<evidence type="ECO:0000259" key="9">
    <source>
        <dbReference type="Pfam" id="PF01648"/>
    </source>
</evidence>
<dbReference type="InterPro" id="IPR002582">
    <property type="entry name" value="ACPS"/>
</dbReference>
<keyword evidence="7 8" id="KW-0275">Fatty acid biosynthesis</keyword>
<keyword evidence="8" id="KW-0963">Cytoplasm</keyword>
<keyword evidence="11" id="KW-1185">Reference proteome</keyword>
<keyword evidence="4 8" id="KW-0276">Fatty acid metabolism</keyword>
<comment type="function">
    <text evidence="8">Transfers the 4'-phosphopantetheine moiety from coenzyme A to a Ser of acyl-carrier-protein.</text>
</comment>
<proteinExistence type="inferred from homology"/>
<evidence type="ECO:0000313" key="10">
    <source>
        <dbReference type="EMBL" id="GGJ57926.1"/>
    </source>
</evidence>
<dbReference type="InterPro" id="IPR004568">
    <property type="entry name" value="Ppantetheine-prot_Trfase_dom"/>
</dbReference>
<dbReference type="NCBIfam" id="TIGR00556">
    <property type="entry name" value="pantethn_trn"/>
    <property type="match status" value="1"/>
</dbReference>
<dbReference type="Pfam" id="PF01648">
    <property type="entry name" value="ACPS"/>
    <property type="match status" value="1"/>
</dbReference>
<name>A0ABQ2DI24_9MICC</name>
<keyword evidence="3 8" id="KW-0479">Metal-binding</keyword>
<evidence type="ECO:0000256" key="3">
    <source>
        <dbReference type="ARBA" id="ARBA00022723"/>
    </source>
</evidence>
<dbReference type="SUPFAM" id="SSF56214">
    <property type="entry name" value="4'-phosphopantetheinyl transferase"/>
    <property type="match status" value="1"/>
</dbReference>
<protein>
    <recommendedName>
        <fullName evidence="8">Holo-[acyl-carrier-protein] synthase</fullName>
        <shortName evidence="8">Holo-ACP synthase</shortName>
        <ecNumber evidence="8">2.7.8.7</ecNumber>
    </recommendedName>
    <alternativeName>
        <fullName evidence="8">4'-phosphopantetheinyl transferase AcpS</fullName>
    </alternativeName>
</protein>
<evidence type="ECO:0000256" key="5">
    <source>
        <dbReference type="ARBA" id="ARBA00022842"/>
    </source>
</evidence>
<sequence length="133" mass="14512">MVASIYSVEASLDRLEPMIAGIGVDIVDVPRFGRQLERTPRLRERLFTSIERDLPLRSLAARFAAKEAIAKALGVPVGMNWQDCTIAKDEAGDPQVLIRGTVAAASELRGITSWHLTLSHDGDMAIAMVVAER</sequence>
<feature type="binding site" evidence="8">
    <location>
        <position position="67"/>
    </location>
    <ligand>
        <name>Mg(2+)</name>
        <dbReference type="ChEBI" id="CHEBI:18420"/>
    </ligand>
</feature>
<keyword evidence="2 8" id="KW-0808">Transferase</keyword>